<keyword evidence="7" id="KW-0804">Transcription</keyword>
<keyword evidence="5" id="KW-0805">Transcription regulation</keyword>
<evidence type="ECO:0000256" key="9">
    <source>
        <dbReference type="SAM" id="MobiDB-lite"/>
    </source>
</evidence>
<keyword evidence="3" id="KW-0221">Differentiation</keyword>
<evidence type="ECO:0000256" key="4">
    <source>
        <dbReference type="ARBA" id="ARBA00022871"/>
    </source>
</evidence>
<dbReference type="GeneID" id="115472786"/>
<evidence type="ECO:0000256" key="6">
    <source>
        <dbReference type="ARBA" id="ARBA00023125"/>
    </source>
</evidence>
<dbReference type="InterPro" id="IPR036638">
    <property type="entry name" value="HLH_DNA-bd_sf"/>
</dbReference>
<dbReference type="SUPFAM" id="SSF47459">
    <property type="entry name" value="HLH, helix-loop-helix DNA-binding domain"/>
    <property type="match status" value="1"/>
</dbReference>
<keyword evidence="11" id="KW-1185">Reference proteome</keyword>
<evidence type="ECO:0000313" key="12">
    <source>
        <dbReference type="RefSeq" id="XP_030063074.1"/>
    </source>
</evidence>
<feature type="domain" description="BHLH" evidence="10">
    <location>
        <begin position="47"/>
        <end position="98"/>
    </location>
</feature>
<keyword evidence="6" id="KW-0238">DNA-binding</keyword>
<comment type="subcellular location">
    <subcellularLocation>
        <location evidence="1">Nucleus</location>
    </subcellularLocation>
</comment>
<name>A0A6P7YJF6_9AMPH</name>
<protein>
    <submittedName>
        <fullName evidence="12">Spermatogenesis- and oogenesis-specific basic helix-loop-helix-containing protein 1 isoform X2</fullName>
    </submittedName>
</protein>
<dbReference type="Pfam" id="PF00010">
    <property type="entry name" value="HLH"/>
    <property type="match status" value="1"/>
</dbReference>
<sequence length="261" mass="29738">METGRTCEEVPPSRCSTVPDLHGQCVDEDQRCQLKEQHQALTKPWTRFRKQNMVKERDRRRRITVSCEQLRELLPAFDGRRSDMASILEMTVKYLELVRKLLPAQQESAVLAPSKEMTQVTEGTKMDRNQISREDSRETTLDQHGMKPNTEMIGAIPLPPLPCATAEQWMDEQEQTHFKPSAHELSICGDPCSLPSADWKESAPGTKDQMLILGELDPTLLPTLEKPGNMLEVWEPSASNPDLGYHEEIETTFTDIFSFEL</sequence>
<dbReference type="SMART" id="SM00353">
    <property type="entry name" value="HLH"/>
    <property type="match status" value="1"/>
</dbReference>
<evidence type="ECO:0000256" key="7">
    <source>
        <dbReference type="ARBA" id="ARBA00023163"/>
    </source>
</evidence>
<dbReference type="CTD" id="402381"/>
<evidence type="ECO:0000313" key="11">
    <source>
        <dbReference type="Proteomes" id="UP000515156"/>
    </source>
</evidence>
<organism evidence="11 12">
    <name type="scientific">Microcaecilia unicolor</name>
    <dbReference type="NCBI Taxonomy" id="1415580"/>
    <lineage>
        <taxon>Eukaryota</taxon>
        <taxon>Metazoa</taxon>
        <taxon>Chordata</taxon>
        <taxon>Craniata</taxon>
        <taxon>Vertebrata</taxon>
        <taxon>Euteleostomi</taxon>
        <taxon>Amphibia</taxon>
        <taxon>Gymnophiona</taxon>
        <taxon>Siphonopidae</taxon>
        <taxon>Microcaecilia</taxon>
    </lineage>
</organism>
<dbReference type="InterPro" id="IPR011598">
    <property type="entry name" value="bHLH_dom"/>
</dbReference>
<gene>
    <name evidence="12" type="primary">SOHLH1</name>
</gene>
<dbReference type="RefSeq" id="XP_030063074.1">
    <property type="nucleotide sequence ID" value="XM_030207214.1"/>
</dbReference>
<dbReference type="GO" id="GO:0000981">
    <property type="term" value="F:DNA-binding transcription factor activity, RNA polymerase II-specific"/>
    <property type="evidence" value="ECO:0007669"/>
    <property type="project" value="TreeGrafter"/>
</dbReference>
<feature type="region of interest" description="Disordered" evidence="9">
    <location>
        <begin position="116"/>
        <end position="157"/>
    </location>
</feature>
<dbReference type="Gene3D" id="4.10.280.10">
    <property type="entry name" value="Helix-loop-helix DNA-binding domain"/>
    <property type="match status" value="1"/>
</dbReference>
<dbReference type="GO" id="GO:0005634">
    <property type="term" value="C:nucleus"/>
    <property type="evidence" value="ECO:0007669"/>
    <property type="project" value="UniProtKB-SubCell"/>
</dbReference>
<keyword evidence="4" id="KW-0744">Spermatogenesis</keyword>
<dbReference type="CDD" id="cd18908">
    <property type="entry name" value="bHLH_SOHLH1_2"/>
    <property type="match status" value="1"/>
</dbReference>
<dbReference type="AlphaFoldDB" id="A0A6P7YJF6"/>
<dbReference type="PANTHER" id="PTHR15402:SF4">
    <property type="entry name" value="SPERMATOGENESIS- AND OOGENESIS-SPECIFIC BASIC HELIX-LOOP-HELIX-CONTAINING PROTEIN 1"/>
    <property type="match status" value="1"/>
</dbReference>
<dbReference type="GO" id="GO:0000978">
    <property type="term" value="F:RNA polymerase II cis-regulatory region sequence-specific DNA binding"/>
    <property type="evidence" value="ECO:0007669"/>
    <property type="project" value="TreeGrafter"/>
</dbReference>
<dbReference type="PROSITE" id="PS50888">
    <property type="entry name" value="BHLH"/>
    <property type="match status" value="1"/>
</dbReference>
<evidence type="ECO:0000256" key="1">
    <source>
        <dbReference type="ARBA" id="ARBA00004123"/>
    </source>
</evidence>
<evidence type="ECO:0000256" key="5">
    <source>
        <dbReference type="ARBA" id="ARBA00023015"/>
    </source>
</evidence>
<evidence type="ECO:0000259" key="10">
    <source>
        <dbReference type="PROSITE" id="PS50888"/>
    </source>
</evidence>
<keyword evidence="2" id="KW-0217">Developmental protein</keyword>
<proteinExistence type="predicted"/>
<evidence type="ECO:0000256" key="2">
    <source>
        <dbReference type="ARBA" id="ARBA00022473"/>
    </source>
</evidence>
<dbReference type="InterPro" id="IPR039583">
    <property type="entry name" value="TCFL5/SOLH1/2"/>
</dbReference>
<dbReference type="GO" id="GO:0046983">
    <property type="term" value="F:protein dimerization activity"/>
    <property type="evidence" value="ECO:0007669"/>
    <property type="project" value="InterPro"/>
</dbReference>
<accession>A0A6P7YJF6</accession>
<keyword evidence="8" id="KW-0539">Nucleus</keyword>
<reference evidence="12" key="1">
    <citation type="submission" date="2025-08" db="UniProtKB">
        <authorList>
            <consortium name="RefSeq"/>
        </authorList>
    </citation>
    <scope>IDENTIFICATION</scope>
</reference>
<dbReference type="GO" id="GO:0030154">
    <property type="term" value="P:cell differentiation"/>
    <property type="evidence" value="ECO:0007669"/>
    <property type="project" value="UniProtKB-KW"/>
</dbReference>
<dbReference type="GO" id="GO:0007283">
    <property type="term" value="P:spermatogenesis"/>
    <property type="evidence" value="ECO:0007669"/>
    <property type="project" value="UniProtKB-KW"/>
</dbReference>
<evidence type="ECO:0000256" key="3">
    <source>
        <dbReference type="ARBA" id="ARBA00022782"/>
    </source>
</evidence>
<evidence type="ECO:0000256" key="8">
    <source>
        <dbReference type="ARBA" id="ARBA00023242"/>
    </source>
</evidence>
<dbReference type="PANTHER" id="PTHR15402">
    <property type="entry name" value="TRANSCRIPTION FACTOR-LIKE 5 PROTEIN"/>
    <property type="match status" value="1"/>
</dbReference>
<dbReference type="Proteomes" id="UP000515156">
    <property type="component" value="Chromosome 6"/>
</dbReference>
<feature type="compositionally biased region" description="Basic and acidic residues" evidence="9">
    <location>
        <begin position="124"/>
        <end position="145"/>
    </location>
</feature>